<dbReference type="EMBL" id="BARS01035964">
    <property type="protein sequence ID" value="GAG24487.1"/>
    <property type="molecule type" value="Genomic_DNA"/>
</dbReference>
<reference evidence="1" key="1">
    <citation type="journal article" date="2014" name="Front. Microbiol.">
        <title>High frequency of phylogenetically diverse reductive dehalogenase-homologous genes in deep subseafloor sedimentary metagenomes.</title>
        <authorList>
            <person name="Kawai M."/>
            <person name="Futagami T."/>
            <person name="Toyoda A."/>
            <person name="Takaki Y."/>
            <person name="Nishi S."/>
            <person name="Hori S."/>
            <person name="Arai W."/>
            <person name="Tsubouchi T."/>
            <person name="Morono Y."/>
            <person name="Uchiyama I."/>
            <person name="Ito T."/>
            <person name="Fujiyama A."/>
            <person name="Inagaki F."/>
            <person name="Takami H."/>
        </authorList>
    </citation>
    <scope>NUCLEOTIDE SEQUENCE</scope>
    <source>
        <strain evidence="1">Expedition CK06-06</strain>
    </source>
</reference>
<gene>
    <name evidence="1" type="ORF">S01H1_55335</name>
</gene>
<evidence type="ECO:0000313" key="1">
    <source>
        <dbReference type="EMBL" id="GAG24487.1"/>
    </source>
</evidence>
<sequence>LKVQYLRVKNLGANVLTITVGAGNGYDLAGAAMSVALTQDQWWTFYGNDATPDIAGADCEIDLLGTGVQTSEWTIIMG</sequence>
<accession>X0WMQ1</accession>
<feature type="non-terminal residue" evidence="1">
    <location>
        <position position="1"/>
    </location>
</feature>
<name>X0WMQ1_9ZZZZ</name>
<protein>
    <submittedName>
        <fullName evidence="1">Uncharacterized protein</fullName>
    </submittedName>
</protein>
<proteinExistence type="predicted"/>
<comment type="caution">
    <text evidence="1">The sequence shown here is derived from an EMBL/GenBank/DDBJ whole genome shotgun (WGS) entry which is preliminary data.</text>
</comment>
<organism evidence="1">
    <name type="scientific">marine sediment metagenome</name>
    <dbReference type="NCBI Taxonomy" id="412755"/>
    <lineage>
        <taxon>unclassified sequences</taxon>
        <taxon>metagenomes</taxon>
        <taxon>ecological metagenomes</taxon>
    </lineage>
</organism>
<dbReference type="AlphaFoldDB" id="X0WMQ1"/>